<evidence type="ECO:0000256" key="10">
    <source>
        <dbReference type="SAM" id="SignalP"/>
    </source>
</evidence>
<keyword evidence="17" id="KW-1185">Reference proteome</keyword>
<feature type="domain" description="Glucosyltransferase 24 catalytic" evidence="15">
    <location>
        <begin position="1224"/>
        <end position="1490"/>
    </location>
</feature>
<dbReference type="InterPro" id="IPR040497">
    <property type="entry name" value="Glyco_transf_24"/>
</dbReference>
<dbReference type="SUPFAM" id="SSF53448">
    <property type="entry name" value="Nucleotide-diphospho-sugar transferases"/>
    <property type="match status" value="1"/>
</dbReference>
<dbReference type="Pfam" id="PF18400">
    <property type="entry name" value="Thioredoxin_12"/>
    <property type="match status" value="1"/>
</dbReference>
<evidence type="ECO:0000259" key="13">
    <source>
        <dbReference type="Pfam" id="PF18402"/>
    </source>
</evidence>
<dbReference type="GO" id="GO:0003980">
    <property type="term" value="F:UDP-glucose:glycoprotein glucosyltransferase activity"/>
    <property type="evidence" value="ECO:0007669"/>
    <property type="project" value="InterPro"/>
</dbReference>
<proteinExistence type="inferred from homology"/>
<evidence type="ECO:0000256" key="7">
    <source>
        <dbReference type="ARBA" id="ARBA00022824"/>
    </source>
</evidence>
<evidence type="ECO:0000259" key="12">
    <source>
        <dbReference type="Pfam" id="PF18401"/>
    </source>
</evidence>
<reference evidence="16" key="1">
    <citation type="submission" date="2023-03" db="EMBL/GenBank/DDBJ databases">
        <title>Mating type loci evolution in Malassezia.</title>
        <authorList>
            <person name="Coelho M.A."/>
        </authorList>
    </citation>
    <scope>NUCLEOTIDE SEQUENCE</scope>
    <source>
        <strain evidence="16">CBS 9431</strain>
    </source>
</reference>
<evidence type="ECO:0000259" key="11">
    <source>
        <dbReference type="Pfam" id="PF18400"/>
    </source>
</evidence>
<evidence type="ECO:0000256" key="5">
    <source>
        <dbReference type="ARBA" id="ARBA00022679"/>
    </source>
</evidence>
<comment type="subcellular location">
    <subcellularLocation>
        <location evidence="2">Endoplasmic reticulum lumen</location>
    </subcellularLocation>
</comment>
<feature type="domain" description="UGGT thioredoxin-like" evidence="11">
    <location>
        <begin position="45"/>
        <end position="241"/>
    </location>
</feature>
<dbReference type="InterPro" id="IPR040693">
    <property type="entry name" value="UGGT_TRXL_1"/>
</dbReference>
<evidence type="ECO:0000256" key="2">
    <source>
        <dbReference type="ARBA" id="ARBA00004319"/>
    </source>
</evidence>
<dbReference type="Pfam" id="PF18401">
    <property type="entry name" value="Thioredoxin_13"/>
    <property type="match status" value="1"/>
</dbReference>
<dbReference type="Proteomes" id="UP001217754">
    <property type="component" value="Chromosome 6"/>
</dbReference>
<feature type="domain" description="UDP-glucose:glycoprotein glucosyltransferase thioredoxin-like" evidence="14">
    <location>
        <begin position="741"/>
        <end position="895"/>
    </location>
</feature>
<organism evidence="16 17">
    <name type="scientific">Malassezia japonica</name>
    <dbReference type="NCBI Taxonomy" id="223818"/>
    <lineage>
        <taxon>Eukaryota</taxon>
        <taxon>Fungi</taxon>
        <taxon>Dikarya</taxon>
        <taxon>Basidiomycota</taxon>
        <taxon>Ustilaginomycotina</taxon>
        <taxon>Malasseziomycetes</taxon>
        <taxon>Malasseziales</taxon>
        <taxon>Malasseziaceae</taxon>
        <taxon>Malassezia</taxon>
    </lineage>
</organism>
<evidence type="ECO:0000256" key="9">
    <source>
        <dbReference type="SAM" id="MobiDB-lite"/>
    </source>
</evidence>
<protein>
    <submittedName>
        <fullName evidence="16">Killer toxin resistant protein</fullName>
    </submittedName>
</protein>
<name>A0AAF0JBN8_9BASI</name>
<evidence type="ECO:0000256" key="8">
    <source>
        <dbReference type="ARBA" id="ARBA00023180"/>
    </source>
</evidence>
<dbReference type="GO" id="GO:0036503">
    <property type="term" value="P:ERAD pathway"/>
    <property type="evidence" value="ECO:0007669"/>
    <property type="project" value="TreeGrafter"/>
</dbReference>
<dbReference type="PANTHER" id="PTHR11226:SF0">
    <property type="entry name" value="UDP-GLUCOSE:GLYCOPROTEIN GLUCOSYLTRANSFERASE"/>
    <property type="match status" value="1"/>
</dbReference>
<dbReference type="PANTHER" id="PTHR11226">
    <property type="entry name" value="UDP-GLUCOSE GLYCOPROTEIN:GLUCOSYLTRANSFERASE"/>
    <property type="match status" value="1"/>
</dbReference>
<dbReference type="Pfam" id="PF06427">
    <property type="entry name" value="UDP-g_GGTase"/>
    <property type="match status" value="1"/>
</dbReference>
<evidence type="ECO:0000313" key="16">
    <source>
        <dbReference type="EMBL" id="WFD40199.1"/>
    </source>
</evidence>
<dbReference type="CDD" id="cd06432">
    <property type="entry name" value="GT8_HUGT1_C_like"/>
    <property type="match status" value="1"/>
</dbReference>
<dbReference type="InterPro" id="IPR040692">
    <property type="entry name" value="UGGT_TRXL_3"/>
</dbReference>
<feature type="domain" description="UGGT thioredoxin-like" evidence="12">
    <location>
        <begin position="316"/>
        <end position="448"/>
    </location>
</feature>
<evidence type="ECO:0000313" key="17">
    <source>
        <dbReference type="Proteomes" id="UP001217754"/>
    </source>
</evidence>
<dbReference type="EMBL" id="CP119963">
    <property type="protein sequence ID" value="WFD40199.1"/>
    <property type="molecule type" value="Genomic_DNA"/>
</dbReference>
<evidence type="ECO:0000259" key="15">
    <source>
        <dbReference type="Pfam" id="PF18404"/>
    </source>
</evidence>
<dbReference type="InterPro" id="IPR009448">
    <property type="entry name" value="UDP-g_GGtrans"/>
</dbReference>
<dbReference type="GO" id="GO:0051082">
    <property type="term" value="F:unfolded protein binding"/>
    <property type="evidence" value="ECO:0007669"/>
    <property type="project" value="TreeGrafter"/>
</dbReference>
<keyword evidence="7" id="KW-0256">Endoplasmic reticulum</keyword>
<dbReference type="GO" id="GO:0018279">
    <property type="term" value="P:protein N-linked glycosylation via asparagine"/>
    <property type="evidence" value="ECO:0007669"/>
    <property type="project" value="TreeGrafter"/>
</dbReference>
<comment type="pathway">
    <text evidence="3">Protein modification; protein glycosylation.</text>
</comment>
<evidence type="ECO:0000256" key="3">
    <source>
        <dbReference type="ARBA" id="ARBA00004922"/>
    </source>
</evidence>
<dbReference type="GO" id="GO:0005788">
    <property type="term" value="C:endoplasmic reticulum lumen"/>
    <property type="evidence" value="ECO:0007669"/>
    <property type="project" value="UniProtKB-SubCell"/>
</dbReference>
<evidence type="ECO:0000256" key="6">
    <source>
        <dbReference type="ARBA" id="ARBA00022729"/>
    </source>
</evidence>
<keyword evidence="6 10" id="KW-0732">Signal</keyword>
<sequence>MRLVLVLSVLGVVRALWGSAPQDDAPVSVRVRHPWYKDVDGGAAYVLEMLEAAADIWPNDMAALVSRAYAPDALSRLSLKEATYNELYTTMEGVVYEHARARDSQQRLDEWRAAVAWHADAPKVEAAYQMYKTSSVLRALEPECASFIHWGGSTWCDAKKAMAAIEADLRKGVQTDAPREQDHVYAPRAAGTEGIASVVLYADPFDAALREKHAALVDFANDSQARVQYVLRWRPTPPSSSETASYLSGFGAALHLKKVDYLVIDDRKVEAAPDTKTDAAVREAREHAREAYHKLEQKLYGRAKRPKNVQDAVAQQSALDADQIGLLGLGAAHAVLTSTNPLATLAELLYHFPAHAAGLARYAEKTPSSNAVYTAIDDLQAQTVDGGASIAWINGKAMTMDQFHPIELLEKIRAERRLLDSFAAPEIGVGPAGAVQILTNAAVNAAFAPSARRPPRYDASDRIERAHTDVSVIQWRNDLEEAMRGPKDLASLLRPRWPGQPLTIARNFFNLVVVPNVTDADSLHLLSEITASGIEAYGLRFGIVPLVDASERSHAFAAVVLYAMDHLANLELSPFLASLASAKDPKAARKALGKVLPTDAQKALQRFLKDGTLDDAMRARLTQTLAYLHRLRVPRDAHGAAYLNGQPLSFSDNVLHEALSTQVGLTRLAAQDIHENAIDEAQIATYFYDLPDTQRTPSAVLAALDDGEVAYVDLAAAFQSIRESSVGGETNILRDLVYHDAHASNVTIRIVGDLDSTTGKALVAHALAAAETTAVRVGFVHAGGSGEVSQFLYAAQTKGLLGTLPPAELRGALEHETLAALAAKHSLTLSPSGASEFWQVASEPFVRVLGTASPALLVNGMVVRLENMDELDAAEIIAASQWEEERHVAPLLSTLDVSDEARDMQSQAIEFVLAGLGTAFAVNHAEEGIYKAIRPTRYAVAAALQYSPAAFTAGANEASIHVTLILDPLAAHAPSATAAIEMLAAMDDVKVTVVLNPKFRQPALPLQQFTHFDARLRPAFDESGRERAPSVDFALLPPQAVLTMQLLAPRTLVTMADEAVYDLDNIRLADLAPAAREAGVEAVYSVQSLLVEGHARTEHSGIPHGLQLVLETEDGSQALDTIVMESMGYFQFRAQPGRWNLRIREGRSADLYEIESVGALGWQSPAVEQTGPALRLDALLGKTIYPVFEKRPGKEDVDLVAEMDAPAQSASSLARSRRGGHADINIFTLASGHLYERMTYIMVLSVLEHTKSSVKFWFVENFLSPSFKAFIPHLAEAYGFQYELITYAWPKWLREQTEKQRTIWAYKILFLDVLFPLDLDRVIFVDADQIVRADLQELVDMDLEGAPYGYPPMGDDSEDMDGFRFWKQGYWRNFLRGRTYHISALYVVDLQRFRYVAAGDLLRRQYQKLTADKNSLANLDQDLPNHLQFQLPIHTLDKTWLWCETWCSHDWLPEAKTIDLCSNPKTKEPKLDRARRQIPEWNILDAKVAALAASLAEKHAEIVPPKAVSSDAHTAASAPPLGSPSDASVAHDEL</sequence>
<accession>A0AAF0JBN8</accession>
<dbReference type="Pfam" id="PF18403">
    <property type="entry name" value="Thioredoxin_15"/>
    <property type="match status" value="1"/>
</dbReference>
<feature type="region of interest" description="Disordered" evidence="9">
    <location>
        <begin position="1506"/>
        <end position="1534"/>
    </location>
</feature>
<gene>
    <name evidence="16" type="primary">KRE5</name>
    <name evidence="16" type="ORF">MJAP1_003185</name>
</gene>
<feature type="chain" id="PRO_5042107409" evidence="10">
    <location>
        <begin position="16"/>
        <end position="1534"/>
    </location>
</feature>
<dbReference type="Gene3D" id="3.90.550.10">
    <property type="entry name" value="Spore Coat Polysaccharide Biosynthesis Protein SpsA, Chain A"/>
    <property type="match status" value="1"/>
</dbReference>
<feature type="signal peptide" evidence="10">
    <location>
        <begin position="1"/>
        <end position="15"/>
    </location>
</feature>
<dbReference type="Pfam" id="PF18402">
    <property type="entry name" value="Thioredoxin_14"/>
    <property type="match status" value="1"/>
</dbReference>
<dbReference type="RefSeq" id="XP_060123096.1">
    <property type="nucleotide sequence ID" value="XM_060267113.1"/>
</dbReference>
<keyword evidence="8" id="KW-0325">Glycoprotein</keyword>
<evidence type="ECO:0000256" key="1">
    <source>
        <dbReference type="ARBA" id="ARBA00001913"/>
    </source>
</evidence>
<evidence type="ECO:0000259" key="14">
    <source>
        <dbReference type="Pfam" id="PF18403"/>
    </source>
</evidence>
<comment type="similarity">
    <text evidence="4">Belongs to the glycosyltransferase 8 family.</text>
</comment>
<feature type="domain" description="UGGT thioredoxin-like" evidence="13">
    <location>
        <begin position="457"/>
        <end position="695"/>
    </location>
</feature>
<dbReference type="Pfam" id="PF18404">
    <property type="entry name" value="Glyco_transf_24"/>
    <property type="match status" value="1"/>
</dbReference>
<dbReference type="InterPro" id="IPR040525">
    <property type="entry name" value="UGGT_TRXL_4"/>
</dbReference>
<dbReference type="InterPro" id="IPR040694">
    <property type="entry name" value="UGGT_TRXL_2"/>
</dbReference>
<evidence type="ECO:0000256" key="4">
    <source>
        <dbReference type="ARBA" id="ARBA00006351"/>
    </source>
</evidence>
<keyword evidence="5" id="KW-0808">Transferase</keyword>
<dbReference type="InterPro" id="IPR029044">
    <property type="entry name" value="Nucleotide-diphossugar_trans"/>
</dbReference>
<dbReference type="GeneID" id="85226836"/>
<comment type="cofactor">
    <cofactor evidence="1">
        <name>Ca(2+)</name>
        <dbReference type="ChEBI" id="CHEBI:29108"/>
    </cofactor>
</comment>